<accession>A0A9J5Z0X3</accession>
<name>A0A9J5Z0X3_SOLCO</name>
<reference evidence="2 3" key="1">
    <citation type="submission" date="2020-09" db="EMBL/GenBank/DDBJ databases">
        <title>De no assembly of potato wild relative species, Solanum commersonii.</title>
        <authorList>
            <person name="Cho K."/>
        </authorList>
    </citation>
    <scope>NUCLEOTIDE SEQUENCE [LARGE SCALE GENOMIC DNA]</scope>
    <source>
        <strain evidence="2">LZ3.2</strain>
        <tissue evidence="2">Leaf</tissue>
    </source>
</reference>
<keyword evidence="1" id="KW-0472">Membrane</keyword>
<evidence type="ECO:0000313" key="2">
    <source>
        <dbReference type="EMBL" id="KAG5606330.1"/>
    </source>
</evidence>
<feature type="transmembrane region" description="Helical" evidence="1">
    <location>
        <begin position="57"/>
        <end position="82"/>
    </location>
</feature>
<evidence type="ECO:0000313" key="3">
    <source>
        <dbReference type="Proteomes" id="UP000824120"/>
    </source>
</evidence>
<keyword evidence="1" id="KW-1133">Transmembrane helix</keyword>
<dbReference type="EMBL" id="JACXVP010000005">
    <property type="protein sequence ID" value="KAG5606330.1"/>
    <property type="molecule type" value="Genomic_DNA"/>
</dbReference>
<feature type="transmembrane region" description="Helical" evidence="1">
    <location>
        <begin position="20"/>
        <end position="37"/>
    </location>
</feature>
<feature type="non-terminal residue" evidence="2">
    <location>
        <position position="1"/>
    </location>
</feature>
<dbReference type="AlphaFoldDB" id="A0A9J5Z0X3"/>
<proteinExistence type="predicted"/>
<keyword evidence="3" id="KW-1185">Reference proteome</keyword>
<organism evidence="2 3">
    <name type="scientific">Solanum commersonii</name>
    <name type="common">Commerson's wild potato</name>
    <name type="synonym">Commerson's nightshade</name>
    <dbReference type="NCBI Taxonomy" id="4109"/>
    <lineage>
        <taxon>Eukaryota</taxon>
        <taxon>Viridiplantae</taxon>
        <taxon>Streptophyta</taxon>
        <taxon>Embryophyta</taxon>
        <taxon>Tracheophyta</taxon>
        <taxon>Spermatophyta</taxon>
        <taxon>Magnoliopsida</taxon>
        <taxon>eudicotyledons</taxon>
        <taxon>Gunneridae</taxon>
        <taxon>Pentapetalae</taxon>
        <taxon>asterids</taxon>
        <taxon>lamiids</taxon>
        <taxon>Solanales</taxon>
        <taxon>Solanaceae</taxon>
        <taxon>Solanoideae</taxon>
        <taxon>Solaneae</taxon>
        <taxon>Solanum</taxon>
    </lineage>
</organism>
<feature type="transmembrane region" description="Helical" evidence="1">
    <location>
        <begin position="94"/>
        <end position="113"/>
    </location>
</feature>
<dbReference type="Proteomes" id="UP000824120">
    <property type="component" value="Chromosome 5"/>
</dbReference>
<evidence type="ECO:0000256" key="1">
    <source>
        <dbReference type="SAM" id="Phobius"/>
    </source>
</evidence>
<comment type="caution">
    <text evidence="2">The sequence shown here is derived from an EMBL/GenBank/DDBJ whole genome shotgun (WGS) entry which is preliminary data.</text>
</comment>
<sequence>GSPSWAEPHVDPLLRPSVYWYWFCDLPLGQATHGWLYNSAGGSFDKVNRFRRITWQLVVLLFHRRFMIAFKIFTFWTIGWYSTTSRKYLAKSQLLVLSVFFIFFLQGFAYWNKVRSESIQRIAKCAWRCSGFRFFVLFSLFVPFCA</sequence>
<protein>
    <submittedName>
        <fullName evidence="2">Uncharacterized protein</fullName>
    </submittedName>
</protein>
<keyword evidence="1" id="KW-0812">Transmembrane</keyword>
<gene>
    <name evidence="2" type="ORF">H5410_027822</name>
</gene>